<dbReference type="EMBL" id="VHSH01000007">
    <property type="protein sequence ID" value="TQV77928.1"/>
    <property type="molecule type" value="Genomic_DNA"/>
</dbReference>
<dbReference type="Pfam" id="PF07336">
    <property type="entry name" value="ABATE"/>
    <property type="match status" value="1"/>
</dbReference>
<reference evidence="2 3" key="1">
    <citation type="submission" date="2019-06" db="EMBL/GenBank/DDBJ databases">
        <title>Whole genome sequence for Rhodospirillaceae sp. R148.</title>
        <authorList>
            <person name="Wang G."/>
        </authorList>
    </citation>
    <scope>NUCLEOTIDE SEQUENCE [LARGE SCALE GENOMIC DNA]</scope>
    <source>
        <strain evidence="2 3">R148</strain>
    </source>
</reference>
<evidence type="ECO:0000259" key="1">
    <source>
        <dbReference type="Pfam" id="PF11706"/>
    </source>
</evidence>
<dbReference type="InterPro" id="IPR021005">
    <property type="entry name" value="Znf_CGNR"/>
</dbReference>
<name>A0A545TL48_9PROT</name>
<evidence type="ECO:0000313" key="2">
    <source>
        <dbReference type="EMBL" id="TQV77928.1"/>
    </source>
</evidence>
<proteinExistence type="predicted"/>
<dbReference type="InterPro" id="IPR023286">
    <property type="entry name" value="ABATE_dom_sf"/>
</dbReference>
<dbReference type="InterPro" id="IPR010852">
    <property type="entry name" value="ABATE"/>
</dbReference>
<gene>
    <name evidence="2" type="ORF">FKG95_20540</name>
</gene>
<dbReference type="AlphaFoldDB" id="A0A545TL48"/>
<dbReference type="OrthoDB" id="9808437at2"/>
<dbReference type="PANTHER" id="PTHR35525:SF3">
    <property type="entry name" value="BLL6575 PROTEIN"/>
    <property type="match status" value="1"/>
</dbReference>
<keyword evidence="3" id="KW-1185">Reference proteome</keyword>
<protein>
    <recommendedName>
        <fullName evidence="1">Zinc finger CGNR domain-containing protein</fullName>
    </recommendedName>
</protein>
<dbReference type="RefSeq" id="WP_142898271.1">
    <property type="nucleotide sequence ID" value="NZ_ML660058.1"/>
</dbReference>
<organism evidence="2 3">
    <name type="scientific">Denitrobaculum tricleocarpae</name>
    <dbReference type="NCBI Taxonomy" id="2591009"/>
    <lineage>
        <taxon>Bacteria</taxon>
        <taxon>Pseudomonadati</taxon>
        <taxon>Pseudomonadota</taxon>
        <taxon>Alphaproteobacteria</taxon>
        <taxon>Rhodospirillales</taxon>
        <taxon>Rhodospirillaceae</taxon>
        <taxon>Denitrobaculum</taxon>
    </lineage>
</organism>
<dbReference type="PANTHER" id="PTHR35525">
    <property type="entry name" value="BLL6575 PROTEIN"/>
    <property type="match status" value="1"/>
</dbReference>
<dbReference type="Gene3D" id="1.10.3300.10">
    <property type="entry name" value="Jann2411-like domain"/>
    <property type="match status" value="1"/>
</dbReference>
<comment type="caution">
    <text evidence="2">The sequence shown here is derived from an EMBL/GenBank/DDBJ whole genome shotgun (WGS) entry which is preliminary data.</text>
</comment>
<evidence type="ECO:0000313" key="3">
    <source>
        <dbReference type="Proteomes" id="UP000315252"/>
    </source>
</evidence>
<accession>A0A545TL48</accession>
<feature type="domain" description="Zinc finger CGNR" evidence="1">
    <location>
        <begin position="145"/>
        <end position="185"/>
    </location>
</feature>
<sequence>MFEPKFPFQFVGNDLAIDFVNTRILVRDELVDLIETPEALSAWLEAAGVTAAGRWTKEWLASAGALRQAIRDALTSKAAGKAAPGEAIKVINDHLAQSARQMRLSAAADGYALAPAQEHLSPEAVLGLLAQRAAELLVAADPRSLKNCANESCVLIFKDVSRGNKRRWCSMETCGNRSKAAAHYRSSKA</sequence>
<dbReference type="SUPFAM" id="SSF160904">
    <property type="entry name" value="Jann2411-like"/>
    <property type="match status" value="1"/>
</dbReference>
<dbReference type="Pfam" id="PF11706">
    <property type="entry name" value="zf-CGNR"/>
    <property type="match status" value="1"/>
</dbReference>
<dbReference type="Proteomes" id="UP000315252">
    <property type="component" value="Unassembled WGS sequence"/>
</dbReference>